<dbReference type="Pfam" id="PF25583">
    <property type="entry name" value="WCX"/>
    <property type="match status" value="1"/>
</dbReference>
<dbReference type="EMBL" id="NRSD01000001">
    <property type="protein sequence ID" value="MBK1643202.1"/>
    <property type="molecule type" value="Genomic_DNA"/>
</dbReference>
<dbReference type="InterPro" id="IPR013196">
    <property type="entry name" value="HTH_11"/>
</dbReference>
<name>A0A9X1B711_9GAMM</name>
<evidence type="ECO:0000259" key="3">
    <source>
        <dbReference type="Pfam" id="PF25583"/>
    </source>
</evidence>
<dbReference type="Pfam" id="PF08279">
    <property type="entry name" value="HTH_11"/>
    <property type="match status" value="1"/>
</dbReference>
<comment type="caution">
    <text evidence="4">The sequence shown here is derived from an EMBL/GenBank/DDBJ whole genome shotgun (WGS) entry which is preliminary data.</text>
</comment>
<dbReference type="InterPro" id="IPR036388">
    <property type="entry name" value="WH-like_DNA-bd_sf"/>
</dbReference>
<evidence type="ECO:0000259" key="1">
    <source>
        <dbReference type="Pfam" id="PF08279"/>
    </source>
</evidence>
<accession>A0A9X1B711</accession>
<dbReference type="PANTHER" id="PTHR34580">
    <property type="match status" value="1"/>
</dbReference>
<feature type="domain" description="Helix-turn-helix type 11" evidence="1">
    <location>
        <begin position="10"/>
        <end position="60"/>
    </location>
</feature>
<keyword evidence="5" id="KW-1185">Reference proteome</keyword>
<dbReference type="RefSeq" id="WP_200385994.1">
    <property type="nucleotide sequence ID" value="NZ_NRSD01000001.1"/>
</dbReference>
<dbReference type="InterPro" id="IPR057727">
    <property type="entry name" value="WCX_dom"/>
</dbReference>
<dbReference type="InterPro" id="IPR026881">
    <property type="entry name" value="WYL_dom"/>
</dbReference>
<dbReference type="Pfam" id="PF13280">
    <property type="entry name" value="WYL"/>
    <property type="match status" value="1"/>
</dbReference>
<feature type="domain" description="WCX" evidence="3">
    <location>
        <begin position="240"/>
        <end position="314"/>
    </location>
</feature>
<evidence type="ECO:0000313" key="4">
    <source>
        <dbReference type="EMBL" id="MBK1643202.1"/>
    </source>
</evidence>
<gene>
    <name evidence="4" type="ORF">CKO25_00725</name>
</gene>
<evidence type="ECO:0000313" key="5">
    <source>
        <dbReference type="Proteomes" id="UP001138802"/>
    </source>
</evidence>
<dbReference type="Proteomes" id="UP001138802">
    <property type="component" value="Unassembled WGS sequence"/>
</dbReference>
<reference evidence="4 5" key="1">
    <citation type="journal article" date="2020" name="Microorganisms">
        <title>Osmotic Adaptation and Compatible Solute Biosynthesis of Phototrophic Bacteria as Revealed from Genome Analyses.</title>
        <authorList>
            <person name="Imhoff J.F."/>
            <person name="Rahn T."/>
            <person name="Kunzel S."/>
            <person name="Keller A."/>
            <person name="Neulinger S.C."/>
        </authorList>
    </citation>
    <scope>NUCLEOTIDE SEQUENCE [LARGE SCALE GENOMIC DNA]</scope>
    <source>
        <strain evidence="4 5">DSM 21303</strain>
    </source>
</reference>
<protein>
    <submittedName>
        <fullName evidence="4">Transcriptional regulator</fullName>
    </submittedName>
</protein>
<dbReference type="AlphaFoldDB" id="A0A9X1B711"/>
<evidence type="ECO:0000259" key="2">
    <source>
        <dbReference type="Pfam" id="PF13280"/>
    </source>
</evidence>
<dbReference type="PANTHER" id="PTHR34580:SF3">
    <property type="entry name" value="PROTEIN PAFB"/>
    <property type="match status" value="1"/>
</dbReference>
<dbReference type="InterPro" id="IPR051534">
    <property type="entry name" value="CBASS_pafABC_assoc_protein"/>
</dbReference>
<feature type="domain" description="WYL" evidence="2">
    <location>
        <begin position="142"/>
        <end position="208"/>
    </location>
</feature>
<dbReference type="PROSITE" id="PS52050">
    <property type="entry name" value="WYL"/>
    <property type="match status" value="1"/>
</dbReference>
<sequence>MNRAERIYRLHALLKEKPRSLLQMQQHLEVSRATVVRDLTYMKDFMGAPIEYDRPTNGYRYQSTSPKFELPGFWLNETELFALLASARLFEMVQPGLLTPYLGPLRARIRGLLAQSGHRASAVNERILLQPFATRTTNAERFGAVASALLEGHRIDIQYHGRQRNRVSTRTVHPQRLLRYRDNWYLAAHCDQAKELRIFSLDRIQRVKTHQEQALQCDATVLDRFLGASFGIFSGNAKAWAVLRFSAEAARWVADESWHPDQIGQWLLDGYELQIPYSDPRELLMDILKYGNDVEVAAPPELRRLVAERLQAAAARYCAPRLHREG</sequence>
<proteinExistence type="predicted"/>
<organism evidence="4 5">
    <name type="scientific">Thiocapsa imhoffii</name>
    <dbReference type="NCBI Taxonomy" id="382777"/>
    <lineage>
        <taxon>Bacteria</taxon>
        <taxon>Pseudomonadati</taxon>
        <taxon>Pseudomonadota</taxon>
        <taxon>Gammaproteobacteria</taxon>
        <taxon>Chromatiales</taxon>
        <taxon>Chromatiaceae</taxon>
        <taxon>Thiocapsa</taxon>
    </lineage>
</organism>
<dbReference type="Gene3D" id="1.10.10.10">
    <property type="entry name" value="Winged helix-like DNA-binding domain superfamily/Winged helix DNA-binding domain"/>
    <property type="match status" value="1"/>
</dbReference>